<feature type="region of interest" description="Disordered" evidence="1">
    <location>
        <begin position="1"/>
        <end position="23"/>
    </location>
</feature>
<dbReference type="AlphaFoldDB" id="A0A0E9WCJ9"/>
<evidence type="ECO:0000313" key="2">
    <source>
        <dbReference type="EMBL" id="JAH88129.1"/>
    </source>
</evidence>
<dbReference type="EMBL" id="GBXM01020448">
    <property type="protein sequence ID" value="JAH88129.1"/>
    <property type="molecule type" value="Transcribed_RNA"/>
</dbReference>
<sequence>MVAFGHEGMEDGHNHQNSYTAKPRGRRINATVCLFERVLYRWNSVKLVLLPLVHIFCLYMKHFHYSMPR</sequence>
<reference evidence="2" key="2">
    <citation type="journal article" date="2015" name="Fish Shellfish Immunol.">
        <title>Early steps in the European eel (Anguilla anguilla)-Vibrio vulnificus interaction in the gills: Role of the RtxA13 toxin.</title>
        <authorList>
            <person name="Callol A."/>
            <person name="Pajuelo D."/>
            <person name="Ebbesson L."/>
            <person name="Teles M."/>
            <person name="MacKenzie S."/>
            <person name="Amaro C."/>
        </authorList>
    </citation>
    <scope>NUCLEOTIDE SEQUENCE</scope>
</reference>
<organism evidence="2">
    <name type="scientific">Anguilla anguilla</name>
    <name type="common">European freshwater eel</name>
    <name type="synonym">Muraena anguilla</name>
    <dbReference type="NCBI Taxonomy" id="7936"/>
    <lineage>
        <taxon>Eukaryota</taxon>
        <taxon>Metazoa</taxon>
        <taxon>Chordata</taxon>
        <taxon>Craniata</taxon>
        <taxon>Vertebrata</taxon>
        <taxon>Euteleostomi</taxon>
        <taxon>Actinopterygii</taxon>
        <taxon>Neopterygii</taxon>
        <taxon>Teleostei</taxon>
        <taxon>Anguilliformes</taxon>
        <taxon>Anguillidae</taxon>
        <taxon>Anguilla</taxon>
    </lineage>
</organism>
<accession>A0A0E9WCJ9</accession>
<reference evidence="2" key="1">
    <citation type="submission" date="2014-11" db="EMBL/GenBank/DDBJ databases">
        <authorList>
            <person name="Amaro Gonzalez C."/>
        </authorList>
    </citation>
    <scope>NUCLEOTIDE SEQUENCE</scope>
</reference>
<name>A0A0E9WCJ9_ANGAN</name>
<protein>
    <submittedName>
        <fullName evidence="2">Uncharacterized protein</fullName>
    </submittedName>
</protein>
<proteinExistence type="predicted"/>
<evidence type="ECO:0000256" key="1">
    <source>
        <dbReference type="SAM" id="MobiDB-lite"/>
    </source>
</evidence>